<reference evidence="2" key="1">
    <citation type="submission" date="2020-05" db="EMBL/GenBank/DDBJ databases">
        <title>WGS assembly of Panicum virgatum.</title>
        <authorList>
            <person name="Lovell J.T."/>
            <person name="Jenkins J."/>
            <person name="Shu S."/>
            <person name="Juenger T.E."/>
            <person name="Schmutz J."/>
        </authorList>
    </citation>
    <scope>NUCLEOTIDE SEQUENCE</scope>
    <source>
        <strain evidence="2">AP13</strain>
    </source>
</reference>
<protein>
    <submittedName>
        <fullName evidence="2">Uncharacterized protein</fullName>
    </submittedName>
</protein>
<feature type="compositionally biased region" description="Basic and acidic residues" evidence="1">
    <location>
        <begin position="192"/>
        <end position="210"/>
    </location>
</feature>
<feature type="compositionally biased region" description="Basic and acidic residues" evidence="1">
    <location>
        <begin position="116"/>
        <end position="130"/>
    </location>
</feature>
<evidence type="ECO:0000256" key="1">
    <source>
        <dbReference type="SAM" id="MobiDB-lite"/>
    </source>
</evidence>
<accession>A0A8T0MU16</accession>
<comment type="caution">
    <text evidence="2">The sequence shown here is derived from an EMBL/GenBank/DDBJ whole genome shotgun (WGS) entry which is preliminary data.</text>
</comment>
<name>A0A8T0MU16_PANVG</name>
<evidence type="ECO:0000313" key="2">
    <source>
        <dbReference type="EMBL" id="KAG2540961.1"/>
    </source>
</evidence>
<feature type="compositionally biased region" description="Low complexity" evidence="1">
    <location>
        <begin position="179"/>
        <end position="190"/>
    </location>
</feature>
<dbReference type="EMBL" id="CM029054">
    <property type="protein sequence ID" value="KAG2540961.1"/>
    <property type="molecule type" value="Genomic_DNA"/>
</dbReference>
<dbReference type="Proteomes" id="UP000823388">
    <property type="component" value="Chromosome 9N"/>
</dbReference>
<organism evidence="2 3">
    <name type="scientific">Panicum virgatum</name>
    <name type="common">Blackwell switchgrass</name>
    <dbReference type="NCBI Taxonomy" id="38727"/>
    <lineage>
        <taxon>Eukaryota</taxon>
        <taxon>Viridiplantae</taxon>
        <taxon>Streptophyta</taxon>
        <taxon>Embryophyta</taxon>
        <taxon>Tracheophyta</taxon>
        <taxon>Spermatophyta</taxon>
        <taxon>Magnoliopsida</taxon>
        <taxon>Liliopsida</taxon>
        <taxon>Poales</taxon>
        <taxon>Poaceae</taxon>
        <taxon>PACMAD clade</taxon>
        <taxon>Panicoideae</taxon>
        <taxon>Panicodae</taxon>
        <taxon>Paniceae</taxon>
        <taxon>Panicinae</taxon>
        <taxon>Panicum</taxon>
        <taxon>Panicum sect. Hiantes</taxon>
    </lineage>
</organism>
<sequence length="210" mass="23073">MGEGGRTDEEGPTGELTAAALEEGGREVEELLLPRRRTGELQAVVDRRTAVLGRGRGRWDVRQEGPSPPSSRAAAMGRAASAHSYSARRGRRREGRAPARRRAAFAAGSPPRRTQHCREQRRGGAPDLSHDWPAPIPRGREEGELAVGCRKPSQIPHDVAARRSHGRRRARPSAPHPPAASTSASAATPRMRTTELDEGRCEELRWRERE</sequence>
<evidence type="ECO:0000313" key="3">
    <source>
        <dbReference type="Proteomes" id="UP000823388"/>
    </source>
</evidence>
<dbReference type="AlphaFoldDB" id="A0A8T0MU16"/>
<proteinExistence type="predicted"/>
<feature type="compositionally biased region" description="Basic residues" evidence="1">
    <location>
        <begin position="162"/>
        <end position="171"/>
    </location>
</feature>
<feature type="compositionally biased region" description="Low complexity" evidence="1">
    <location>
        <begin position="70"/>
        <end position="85"/>
    </location>
</feature>
<keyword evidence="3" id="KW-1185">Reference proteome</keyword>
<gene>
    <name evidence="2" type="ORF">PVAP13_9NG592314</name>
</gene>
<feature type="region of interest" description="Disordered" evidence="1">
    <location>
        <begin position="52"/>
        <end position="210"/>
    </location>
</feature>
<feature type="compositionally biased region" description="Basic residues" evidence="1">
    <location>
        <begin position="86"/>
        <end position="103"/>
    </location>
</feature>